<dbReference type="AlphaFoldDB" id="A0A5C6B1W0"/>
<keyword evidence="3" id="KW-1185">Reference proteome</keyword>
<proteinExistence type="predicted"/>
<dbReference type="EMBL" id="SJPU01000017">
    <property type="protein sequence ID" value="TWU05402.1"/>
    <property type="molecule type" value="Genomic_DNA"/>
</dbReference>
<sequence length="174" mass="19244">METLWRWFFRCVVGIGVLFAAFSILLVVGMNRPHVTQSNGFTNVTPDAIAATLSASLPETATNVRYCRASVGMGGRLLIYRFSAPVTDLHTHAQAEFTAHWDKPPLQKTTSSGSPINDHEIKLYKTGFGIDADWMLPPSNALGTLYESADGQFSHRPTIFVDDENGVLYFQMTD</sequence>
<keyword evidence="1" id="KW-0472">Membrane</keyword>
<feature type="transmembrane region" description="Helical" evidence="1">
    <location>
        <begin position="7"/>
        <end position="30"/>
    </location>
</feature>
<protein>
    <submittedName>
        <fullName evidence="2">Uncharacterized protein</fullName>
    </submittedName>
</protein>
<dbReference type="RefSeq" id="WP_302120751.1">
    <property type="nucleotide sequence ID" value="NZ_SJPU01000017.1"/>
</dbReference>
<organism evidence="2 3">
    <name type="scientific">Allorhodopirellula heiligendammensis</name>
    <dbReference type="NCBI Taxonomy" id="2714739"/>
    <lineage>
        <taxon>Bacteria</taxon>
        <taxon>Pseudomonadati</taxon>
        <taxon>Planctomycetota</taxon>
        <taxon>Planctomycetia</taxon>
        <taxon>Pirellulales</taxon>
        <taxon>Pirellulaceae</taxon>
        <taxon>Allorhodopirellula</taxon>
    </lineage>
</organism>
<keyword evidence="1" id="KW-1133">Transmembrane helix</keyword>
<reference evidence="2 3" key="1">
    <citation type="journal article" date="2020" name="Antonie Van Leeuwenhoek">
        <title>Rhodopirellula heiligendammensis sp. nov., Rhodopirellula pilleata sp. nov., and Rhodopirellula solitaria sp. nov. isolated from natural or artificial marine surfaces in Northern Germany and California, USA, and emended description of the genus Rhodopirellula.</title>
        <authorList>
            <person name="Kallscheuer N."/>
            <person name="Wiegand S."/>
            <person name="Jogler M."/>
            <person name="Boedeker C."/>
            <person name="Peeters S.H."/>
            <person name="Rast P."/>
            <person name="Heuer A."/>
            <person name="Jetten M.S.M."/>
            <person name="Rohde M."/>
            <person name="Jogler C."/>
        </authorList>
    </citation>
    <scope>NUCLEOTIDE SEQUENCE [LARGE SCALE GENOMIC DNA]</scope>
    <source>
        <strain evidence="2 3">Poly21</strain>
    </source>
</reference>
<name>A0A5C6B1W0_9BACT</name>
<gene>
    <name evidence="2" type="ORF">Poly21_57010</name>
</gene>
<evidence type="ECO:0000313" key="3">
    <source>
        <dbReference type="Proteomes" id="UP000319908"/>
    </source>
</evidence>
<accession>A0A5C6B1W0</accession>
<evidence type="ECO:0000256" key="1">
    <source>
        <dbReference type="SAM" id="Phobius"/>
    </source>
</evidence>
<comment type="caution">
    <text evidence="2">The sequence shown here is derived from an EMBL/GenBank/DDBJ whole genome shotgun (WGS) entry which is preliminary data.</text>
</comment>
<dbReference type="Proteomes" id="UP000319908">
    <property type="component" value="Unassembled WGS sequence"/>
</dbReference>
<keyword evidence="1" id="KW-0812">Transmembrane</keyword>
<evidence type="ECO:0000313" key="2">
    <source>
        <dbReference type="EMBL" id="TWU05402.1"/>
    </source>
</evidence>